<feature type="region of interest" description="Disordered" evidence="1">
    <location>
        <begin position="199"/>
        <end position="219"/>
    </location>
</feature>
<name>A0A1B8ZWI1_9FLAO</name>
<feature type="chain" id="PRO_5008621272" description="Lipoprotein" evidence="2">
    <location>
        <begin position="23"/>
        <end position="435"/>
    </location>
</feature>
<evidence type="ECO:0000313" key="4">
    <source>
        <dbReference type="Proteomes" id="UP000092651"/>
    </source>
</evidence>
<gene>
    <name evidence="3" type="ORF">BBI01_04465</name>
</gene>
<keyword evidence="2" id="KW-0732">Signal</keyword>
<keyword evidence="4" id="KW-1185">Reference proteome</keyword>
<evidence type="ECO:0000256" key="2">
    <source>
        <dbReference type="SAM" id="SignalP"/>
    </source>
</evidence>
<dbReference type="Proteomes" id="UP000092651">
    <property type="component" value="Unassembled WGS sequence"/>
</dbReference>
<protein>
    <recommendedName>
        <fullName evidence="5">Lipoprotein</fullName>
    </recommendedName>
</protein>
<reference evidence="3 4" key="1">
    <citation type="submission" date="2016-07" db="EMBL/GenBank/DDBJ databases">
        <authorList>
            <person name="Jeong J.-J."/>
            <person name="Kim D.W."/>
            <person name="Sang M.K."/>
            <person name="Choi I.-G."/>
            <person name="Kim K.D."/>
        </authorList>
    </citation>
    <scope>NUCLEOTIDE SEQUENCE [LARGE SCALE GENOMIC DNA]</scope>
    <source>
        <strain evidence="3 4">UTM-3</strain>
    </source>
</reference>
<accession>A0A1B8ZWI1</accession>
<feature type="compositionally biased region" description="Gly residues" evidence="1">
    <location>
        <begin position="201"/>
        <end position="215"/>
    </location>
</feature>
<dbReference type="AlphaFoldDB" id="A0A1B8ZWI1"/>
<evidence type="ECO:0000256" key="1">
    <source>
        <dbReference type="SAM" id="MobiDB-lite"/>
    </source>
</evidence>
<organism evidence="3 4">
    <name type="scientific">Chryseobacterium artocarpi</name>
    <dbReference type="NCBI Taxonomy" id="1414727"/>
    <lineage>
        <taxon>Bacteria</taxon>
        <taxon>Pseudomonadati</taxon>
        <taxon>Bacteroidota</taxon>
        <taxon>Flavobacteriia</taxon>
        <taxon>Flavobacteriales</taxon>
        <taxon>Weeksellaceae</taxon>
        <taxon>Chryseobacterium group</taxon>
        <taxon>Chryseobacterium</taxon>
    </lineage>
</organism>
<dbReference type="EMBL" id="MAYH01000012">
    <property type="protein sequence ID" value="OCA75957.1"/>
    <property type="molecule type" value="Genomic_DNA"/>
</dbReference>
<dbReference type="PROSITE" id="PS51257">
    <property type="entry name" value="PROKAR_LIPOPROTEIN"/>
    <property type="match status" value="1"/>
</dbReference>
<proteinExistence type="predicted"/>
<sequence length="435" mass="48671">MKKTIIWQLLLIIIMTSFFSCVHDETSSASEVSILSKEYISKSLWKEDEKYIKNVKKIFETYSDPNYVKIKHGEVAWNYATTVGNESFLEVPVINDGKVNFTLVVKREGDRIFFKIDPNENSKKFFNLLVFKNRKDLSGTLKSGNAQSRNDCLIVEKTVTWTDTVTGEVLQVDHFTETRCTSPSGPYLECMDMSPDATCGSGSGGDSGGGGGGDGYSYPGNNQNQQFFDNCGALKRQATNIDFREKVTELDKPSIFNKTQETGYAAAYGPKTNYESLANTSNDNLKLPPGNKYFGYMHVHLNKEGVVKIFSPADIFTFLTGCVRNAQEKGTMEDAYAMVVTSEGSYMLKYSGDGNYGVGPHTLLSWQSWYDREYTDLFENGTMNQPNVEKLFAKFLKEKVKIEGLELFKTNTITTSAEKLILGSDNNSLESIKCP</sequence>
<feature type="signal peptide" evidence="2">
    <location>
        <begin position="1"/>
        <end position="22"/>
    </location>
</feature>
<evidence type="ECO:0008006" key="5">
    <source>
        <dbReference type="Google" id="ProtNLM"/>
    </source>
</evidence>
<evidence type="ECO:0000313" key="3">
    <source>
        <dbReference type="EMBL" id="OCA75957.1"/>
    </source>
</evidence>
<comment type="caution">
    <text evidence="3">The sequence shown here is derived from an EMBL/GenBank/DDBJ whole genome shotgun (WGS) entry which is preliminary data.</text>
</comment>